<evidence type="ECO:0000256" key="1">
    <source>
        <dbReference type="SAM" id="Phobius"/>
    </source>
</evidence>
<sequence length="215" mass="22579">MRILKNAAAAAVIAAATLTTGASANVIVDLDKQGSSTFGSPAWKKNVTITTDGQSKRVAAGLFRLTDGVDQVLAFCIEPETFLNLGEDFDTTDTSGDWSDSWGEIVSLFETSYEFVVDARTAAGFQVALWEIVVEDDNNYDLSAGDFSVSAGSGVLNAANQFLAMIGQQGTGAYNFTTFANSGQDLITAETPIPAAALLFAPALGALAMRKRKTA</sequence>
<feature type="signal peptide" evidence="2">
    <location>
        <begin position="1"/>
        <end position="24"/>
    </location>
</feature>
<evidence type="ECO:0000313" key="3">
    <source>
        <dbReference type="EMBL" id="MCQ8185686.1"/>
    </source>
</evidence>
<proteinExistence type="predicted"/>
<protein>
    <recommendedName>
        <fullName evidence="5">VPLPA-CTERM sorting domain-containing protein</fullName>
    </recommendedName>
</protein>
<dbReference type="RefSeq" id="WP_256619576.1">
    <property type="nucleotide sequence ID" value="NZ_JANIBC010000007.1"/>
</dbReference>
<evidence type="ECO:0000256" key="2">
    <source>
        <dbReference type="SAM" id="SignalP"/>
    </source>
</evidence>
<reference evidence="3" key="1">
    <citation type="submission" date="2022-07" db="EMBL/GenBank/DDBJ databases">
        <title>Parvularcula maris sp. nov., an algicidal bacterium isolated from seawater.</title>
        <authorList>
            <person name="Li F."/>
        </authorList>
    </citation>
    <scope>NUCLEOTIDE SEQUENCE</scope>
    <source>
        <strain evidence="3">BGMRC 0090</strain>
    </source>
</reference>
<accession>A0A9X2RJ86</accession>
<evidence type="ECO:0000313" key="4">
    <source>
        <dbReference type="Proteomes" id="UP001142610"/>
    </source>
</evidence>
<organism evidence="3 4">
    <name type="scientific">Parvularcula maris</name>
    <dbReference type="NCBI Taxonomy" id="2965077"/>
    <lineage>
        <taxon>Bacteria</taxon>
        <taxon>Pseudomonadati</taxon>
        <taxon>Pseudomonadota</taxon>
        <taxon>Alphaproteobacteria</taxon>
        <taxon>Parvularculales</taxon>
        <taxon>Parvularculaceae</taxon>
        <taxon>Parvularcula</taxon>
    </lineage>
</organism>
<keyword evidence="4" id="KW-1185">Reference proteome</keyword>
<keyword evidence="1" id="KW-0472">Membrane</keyword>
<keyword evidence="2" id="KW-0732">Signal</keyword>
<gene>
    <name evidence="3" type="ORF">NOG11_09795</name>
</gene>
<name>A0A9X2RJ86_9PROT</name>
<dbReference type="Proteomes" id="UP001142610">
    <property type="component" value="Unassembled WGS sequence"/>
</dbReference>
<keyword evidence="1" id="KW-0812">Transmembrane</keyword>
<dbReference type="EMBL" id="JANIBC010000007">
    <property type="protein sequence ID" value="MCQ8185686.1"/>
    <property type="molecule type" value="Genomic_DNA"/>
</dbReference>
<feature type="transmembrane region" description="Helical" evidence="1">
    <location>
        <begin position="191"/>
        <end position="209"/>
    </location>
</feature>
<keyword evidence="1" id="KW-1133">Transmembrane helix</keyword>
<evidence type="ECO:0008006" key="5">
    <source>
        <dbReference type="Google" id="ProtNLM"/>
    </source>
</evidence>
<feature type="chain" id="PRO_5040932528" description="VPLPA-CTERM sorting domain-containing protein" evidence="2">
    <location>
        <begin position="25"/>
        <end position="215"/>
    </location>
</feature>
<comment type="caution">
    <text evidence="3">The sequence shown here is derived from an EMBL/GenBank/DDBJ whole genome shotgun (WGS) entry which is preliminary data.</text>
</comment>
<dbReference type="AlphaFoldDB" id="A0A9X2RJ86"/>